<feature type="compositionally biased region" description="Basic and acidic residues" evidence="1">
    <location>
        <begin position="61"/>
        <end position="71"/>
    </location>
</feature>
<keyword evidence="3" id="KW-1185">Reference proteome</keyword>
<evidence type="ECO:0000313" key="2">
    <source>
        <dbReference type="EMBL" id="GAA3508531.1"/>
    </source>
</evidence>
<sequence>MVGGGKVSGGGWNDGAVMRSSSGRGAGAPAGGRRRHPQAITGFTERDLSDCEAALPPQHGAHGDVHFHDAF</sequence>
<dbReference type="EMBL" id="BAABDO010000203">
    <property type="protein sequence ID" value="GAA3508531.1"/>
    <property type="molecule type" value="Genomic_DNA"/>
</dbReference>
<feature type="region of interest" description="Disordered" evidence="1">
    <location>
        <begin position="1"/>
        <end position="71"/>
    </location>
</feature>
<proteinExistence type="predicted"/>
<protein>
    <submittedName>
        <fullName evidence="2">Uncharacterized protein</fullName>
    </submittedName>
</protein>
<accession>A0ABP6UHW0</accession>
<feature type="compositionally biased region" description="Gly residues" evidence="1">
    <location>
        <begin position="1"/>
        <end position="13"/>
    </location>
</feature>
<gene>
    <name evidence="2" type="ORF">GCM10022416_62740</name>
</gene>
<dbReference type="Proteomes" id="UP001500266">
    <property type="component" value="Unassembled WGS sequence"/>
</dbReference>
<evidence type="ECO:0000313" key="3">
    <source>
        <dbReference type="Proteomes" id="UP001500266"/>
    </source>
</evidence>
<comment type="caution">
    <text evidence="2">The sequence shown here is derived from an EMBL/GenBank/DDBJ whole genome shotgun (WGS) entry which is preliminary data.</text>
</comment>
<reference evidence="3" key="1">
    <citation type="journal article" date="2019" name="Int. J. Syst. Evol. Microbiol.">
        <title>The Global Catalogue of Microorganisms (GCM) 10K type strain sequencing project: providing services to taxonomists for standard genome sequencing and annotation.</title>
        <authorList>
            <consortium name="The Broad Institute Genomics Platform"/>
            <consortium name="The Broad Institute Genome Sequencing Center for Infectious Disease"/>
            <person name="Wu L."/>
            <person name="Ma J."/>
        </authorList>
    </citation>
    <scope>NUCLEOTIDE SEQUENCE [LARGE SCALE GENOMIC DNA]</scope>
    <source>
        <strain evidence="3">JCM 17316</strain>
    </source>
</reference>
<evidence type="ECO:0000256" key="1">
    <source>
        <dbReference type="SAM" id="MobiDB-lite"/>
    </source>
</evidence>
<name>A0ABP6UHW0_9ACTN</name>
<organism evidence="2 3">
    <name type="scientific">Actinomadura keratinilytica</name>
    <dbReference type="NCBI Taxonomy" id="547461"/>
    <lineage>
        <taxon>Bacteria</taxon>
        <taxon>Bacillati</taxon>
        <taxon>Actinomycetota</taxon>
        <taxon>Actinomycetes</taxon>
        <taxon>Streptosporangiales</taxon>
        <taxon>Thermomonosporaceae</taxon>
        <taxon>Actinomadura</taxon>
    </lineage>
</organism>